<sequence>MTGKPRMDCRPAIGQEEENMLANLVGCGIKILKSAPGSSAVHASADALRRLLDASLREAPTSAALKRKRGDEEDESRLSRLIKRVIRPSGLYPQSAPLGNGNAQSTIPSFSTGIRPAAAAYSGMPPIVSTYNPVLDASALPNMSGEGTMPGTIPGAEMNEDWWSFWNYALPEWQLNPEDLGLSGFDVDSSLFHNP</sequence>
<accession>A0ACC2UYV8</accession>
<gene>
    <name evidence="1" type="ORF">QFC21_007003</name>
</gene>
<protein>
    <submittedName>
        <fullName evidence="1">Uncharacterized protein</fullName>
    </submittedName>
</protein>
<proteinExistence type="predicted"/>
<keyword evidence="2" id="KW-1185">Reference proteome</keyword>
<evidence type="ECO:0000313" key="2">
    <source>
        <dbReference type="Proteomes" id="UP001227268"/>
    </source>
</evidence>
<dbReference type="EMBL" id="JASBWT010000043">
    <property type="protein sequence ID" value="KAJ9092023.1"/>
    <property type="molecule type" value="Genomic_DNA"/>
</dbReference>
<organism evidence="1 2">
    <name type="scientific">Naganishia friedmannii</name>
    <dbReference type="NCBI Taxonomy" id="89922"/>
    <lineage>
        <taxon>Eukaryota</taxon>
        <taxon>Fungi</taxon>
        <taxon>Dikarya</taxon>
        <taxon>Basidiomycota</taxon>
        <taxon>Agaricomycotina</taxon>
        <taxon>Tremellomycetes</taxon>
        <taxon>Filobasidiales</taxon>
        <taxon>Filobasidiaceae</taxon>
        <taxon>Naganishia</taxon>
    </lineage>
</organism>
<reference evidence="1" key="1">
    <citation type="submission" date="2023-04" db="EMBL/GenBank/DDBJ databases">
        <title>Draft Genome sequencing of Naganishia species isolated from polar environments using Oxford Nanopore Technology.</title>
        <authorList>
            <person name="Leo P."/>
            <person name="Venkateswaran K."/>
        </authorList>
    </citation>
    <scope>NUCLEOTIDE SEQUENCE</scope>
    <source>
        <strain evidence="1">MNA-CCFEE 5423</strain>
    </source>
</reference>
<name>A0ACC2UYV8_9TREE</name>
<dbReference type="Proteomes" id="UP001227268">
    <property type="component" value="Unassembled WGS sequence"/>
</dbReference>
<comment type="caution">
    <text evidence="1">The sequence shown here is derived from an EMBL/GenBank/DDBJ whole genome shotgun (WGS) entry which is preliminary data.</text>
</comment>
<evidence type="ECO:0000313" key="1">
    <source>
        <dbReference type="EMBL" id="KAJ9092023.1"/>
    </source>
</evidence>